<proteinExistence type="inferred from homology"/>
<evidence type="ECO:0000259" key="5">
    <source>
        <dbReference type="PROSITE" id="PS50931"/>
    </source>
</evidence>
<evidence type="ECO:0000256" key="1">
    <source>
        <dbReference type="ARBA" id="ARBA00009437"/>
    </source>
</evidence>
<dbReference type="FunFam" id="1.10.10.10:FF:000001">
    <property type="entry name" value="LysR family transcriptional regulator"/>
    <property type="match status" value="1"/>
</dbReference>
<protein>
    <submittedName>
        <fullName evidence="6">LysR family transcriptional regulator</fullName>
    </submittedName>
</protein>
<evidence type="ECO:0000313" key="6">
    <source>
        <dbReference type="EMBL" id="OJH42700.1"/>
    </source>
</evidence>
<dbReference type="GO" id="GO:0003700">
    <property type="term" value="F:DNA-binding transcription factor activity"/>
    <property type="evidence" value="ECO:0007669"/>
    <property type="project" value="InterPro"/>
</dbReference>
<dbReference type="SUPFAM" id="SSF46785">
    <property type="entry name" value="Winged helix' DNA-binding domain"/>
    <property type="match status" value="1"/>
</dbReference>
<dbReference type="PRINTS" id="PR00039">
    <property type="entry name" value="HTHLYSR"/>
</dbReference>
<dbReference type="OrthoDB" id="5317428at2"/>
<gene>
    <name evidence="6" type="ORF">BON30_05840</name>
</gene>
<keyword evidence="7" id="KW-1185">Reference proteome</keyword>
<dbReference type="InterPro" id="IPR036388">
    <property type="entry name" value="WH-like_DNA-bd_sf"/>
</dbReference>
<dbReference type="SUPFAM" id="SSF53850">
    <property type="entry name" value="Periplasmic binding protein-like II"/>
    <property type="match status" value="1"/>
</dbReference>
<comment type="similarity">
    <text evidence="1">Belongs to the LysR transcriptional regulatory family.</text>
</comment>
<dbReference type="RefSeq" id="WP_071896797.1">
    <property type="nucleotide sequence ID" value="NZ_MPIN01000001.1"/>
</dbReference>
<dbReference type="InterPro" id="IPR036390">
    <property type="entry name" value="WH_DNA-bd_sf"/>
</dbReference>
<dbReference type="Pfam" id="PF00126">
    <property type="entry name" value="HTH_1"/>
    <property type="match status" value="1"/>
</dbReference>
<dbReference type="GO" id="GO:0032993">
    <property type="term" value="C:protein-DNA complex"/>
    <property type="evidence" value="ECO:0007669"/>
    <property type="project" value="TreeGrafter"/>
</dbReference>
<dbReference type="EMBL" id="MPIN01000001">
    <property type="protein sequence ID" value="OJH42700.1"/>
    <property type="molecule type" value="Genomic_DNA"/>
</dbReference>
<organism evidence="6 7">
    <name type="scientific">Cystobacter ferrugineus</name>
    <dbReference type="NCBI Taxonomy" id="83449"/>
    <lineage>
        <taxon>Bacteria</taxon>
        <taxon>Pseudomonadati</taxon>
        <taxon>Myxococcota</taxon>
        <taxon>Myxococcia</taxon>
        <taxon>Myxococcales</taxon>
        <taxon>Cystobacterineae</taxon>
        <taxon>Archangiaceae</taxon>
        <taxon>Cystobacter</taxon>
    </lineage>
</organism>
<dbReference type="InterPro" id="IPR005119">
    <property type="entry name" value="LysR_subst-bd"/>
</dbReference>
<accession>A0A1L9BK91</accession>
<evidence type="ECO:0000256" key="4">
    <source>
        <dbReference type="ARBA" id="ARBA00023163"/>
    </source>
</evidence>
<dbReference type="InterPro" id="IPR000847">
    <property type="entry name" value="LysR_HTH_N"/>
</dbReference>
<keyword evidence="4" id="KW-0804">Transcription</keyword>
<dbReference type="Pfam" id="PF03466">
    <property type="entry name" value="LysR_substrate"/>
    <property type="match status" value="1"/>
</dbReference>
<keyword evidence="2" id="KW-0805">Transcription regulation</keyword>
<dbReference type="InterPro" id="IPR037410">
    <property type="entry name" value="BudR_PBP2"/>
</dbReference>
<dbReference type="Proteomes" id="UP000182229">
    <property type="component" value="Unassembled WGS sequence"/>
</dbReference>
<dbReference type="AlphaFoldDB" id="A0A1L9BK91"/>
<dbReference type="Gene3D" id="1.10.10.10">
    <property type="entry name" value="Winged helix-like DNA-binding domain superfamily/Winged helix DNA-binding domain"/>
    <property type="match status" value="1"/>
</dbReference>
<comment type="caution">
    <text evidence="6">The sequence shown here is derived from an EMBL/GenBank/DDBJ whole genome shotgun (WGS) entry which is preliminary data.</text>
</comment>
<feature type="domain" description="HTH lysR-type" evidence="5">
    <location>
        <begin position="1"/>
        <end position="58"/>
    </location>
</feature>
<evidence type="ECO:0000256" key="2">
    <source>
        <dbReference type="ARBA" id="ARBA00023015"/>
    </source>
</evidence>
<dbReference type="PANTHER" id="PTHR30346:SF30">
    <property type="entry name" value="SMALL NEUTRAL PROTEASE REGULATORY PROTEIN"/>
    <property type="match status" value="1"/>
</dbReference>
<sequence>MELRHVRYFLAVAEEENFTRAAVRVGIGQPPLSQQIRALERELGTPLFRRLPHGAQLTEAGEAFLPEARAMLAQAERAVRAAQRAARGEVGQLRVGFTGSAAFCPLVPAVVRAFRRAHPEVEFSLEEANTTTLLERLAGEELDAAFIRPGRANPQGVRVYSLLEEPMWAVLPSSHPLAQAGAVALAALAREPFVLFPRSAGASLFDEVLSACQRAGFEPNLVQEVSQLASVGNLVAAELGVSVVPASMAQVRVPGVEYLPLVGDAPVARLALATRLDEDSGGVRQFVTLAEAEGRRGPG</sequence>
<dbReference type="CDD" id="cd08451">
    <property type="entry name" value="PBP2_BudR"/>
    <property type="match status" value="1"/>
</dbReference>
<dbReference type="Gene3D" id="3.40.190.10">
    <property type="entry name" value="Periplasmic binding protein-like II"/>
    <property type="match status" value="2"/>
</dbReference>
<dbReference type="GO" id="GO:0003677">
    <property type="term" value="F:DNA binding"/>
    <property type="evidence" value="ECO:0007669"/>
    <property type="project" value="UniProtKB-KW"/>
</dbReference>
<keyword evidence="3" id="KW-0238">DNA-binding</keyword>
<name>A0A1L9BK91_9BACT</name>
<dbReference type="STRING" id="83449.BON30_05840"/>
<dbReference type="PROSITE" id="PS50931">
    <property type="entry name" value="HTH_LYSR"/>
    <property type="match status" value="1"/>
</dbReference>
<reference evidence="6 7" key="2">
    <citation type="submission" date="2016-12" db="EMBL/GenBank/DDBJ databases">
        <title>Draft Genome Sequence of Cystobacter ferrugineus Strain Cbfe23.</title>
        <authorList>
            <person name="Akbar S."/>
            <person name="Dowd S.E."/>
            <person name="Stevens D.C."/>
        </authorList>
    </citation>
    <scope>NUCLEOTIDE SEQUENCE [LARGE SCALE GENOMIC DNA]</scope>
    <source>
        <strain evidence="6 7">Cbfe23</strain>
    </source>
</reference>
<evidence type="ECO:0000256" key="3">
    <source>
        <dbReference type="ARBA" id="ARBA00023125"/>
    </source>
</evidence>
<dbReference type="PANTHER" id="PTHR30346">
    <property type="entry name" value="TRANSCRIPTIONAL DUAL REGULATOR HCAR-RELATED"/>
    <property type="match status" value="1"/>
</dbReference>
<evidence type="ECO:0000313" key="7">
    <source>
        <dbReference type="Proteomes" id="UP000182229"/>
    </source>
</evidence>
<reference evidence="7" key="1">
    <citation type="submission" date="2016-11" db="EMBL/GenBank/DDBJ databases">
        <authorList>
            <person name="Shukria A."/>
            <person name="Stevens D.C."/>
        </authorList>
    </citation>
    <scope>NUCLEOTIDE SEQUENCE [LARGE SCALE GENOMIC DNA]</scope>
    <source>
        <strain evidence="7">Cbfe23</strain>
    </source>
</reference>